<sequence>MYDRFWNSMEAKHSRSHYLAGLMCMILLGPVMAAAADLDVNWPRLFAGEVLVNALRNEDGVRGVRAMFTVTAPRERIWATLVDYPNFPRMFPNIKAFKVLEEGREGAKLWLHTPVAMMNYRYVLQRRYVHPGRQLTWTRVSGSFKSIDGS</sequence>
<feature type="domain" description="Coenzyme Q-binding protein COQ10 START" evidence="2">
    <location>
        <begin position="70"/>
        <end position="149"/>
    </location>
</feature>
<comment type="caution">
    <text evidence="3">The sequence shown here is derived from an EMBL/GenBank/DDBJ whole genome shotgun (WGS) entry which is preliminary data.</text>
</comment>
<evidence type="ECO:0000313" key="4">
    <source>
        <dbReference type="Proteomes" id="UP000019141"/>
    </source>
</evidence>
<proteinExistence type="inferred from homology"/>
<keyword evidence="4" id="KW-1185">Reference proteome</keyword>
<dbReference type="CDD" id="cd07812">
    <property type="entry name" value="SRPBCC"/>
    <property type="match status" value="1"/>
</dbReference>
<organism evidence="3 4">
    <name type="scientific">Entotheonella factor</name>
    <dbReference type="NCBI Taxonomy" id="1429438"/>
    <lineage>
        <taxon>Bacteria</taxon>
        <taxon>Pseudomonadati</taxon>
        <taxon>Nitrospinota/Tectimicrobiota group</taxon>
        <taxon>Candidatus Tectimicrobiota</taxon>
        <taxon>Candidatus Entotheonellia</taxon>
        <taxon>Candidatus Entotheonellales</taxon>
        <taxon>Candidatus Entotheonellaceae</taxon>
        <taxon>Candidatus Entotheonella</taxon>
    </lineage>
</organism>
<dbReference type="Proteomes" id="UP000019141">
    <property type="component" value="Unassembled WGS sequence"/>
</dbReference>
<gene>
    <name evidence="3" type="ORF">ETSY1_42630</name>
</gene>
<dbReference type="Gene3D" id="3.30.530.20">
    <property type="match status" value="1"/>
</dbReference>
<dbReference type="Pfam" id="PF03364">
    <property type="entry name" value="Polyketide_cyc"/>
    <property type="match status" value="1"/>
</dbReference>
<evidence type="ECO:0000259" key="2">
    <source>
        <dbReference type="Pfam" id="PF03364"/>
    </source>
</evidence>
<accession>W4L3J9</accession>
<dbReference type="InterPro" id="IPR005031">
    <property type="entry name" value="COQ10_START"/>
</dbReference>
<dbReference type="EMBL" id="AZHW01001404">
    <property type="protein sequence ID" value="ETW92673.1"/>
    <property type="molecule type" value="Genomic_DNA"/>
</dbReference>
<dbReference type="InterPro" id="IPR023393">
    <property type="entry name" value="START-like_dom_sf"/>
</dbReference>
<comment type="similarity">
    <text evidence="1">Belongs to the ribosome association toxin RatA family.</text>
</comment>
<dbReference type="HOGENOM" id="CLU_117528_0_0_7"/>
<dbReference type="SUPFAM" id="SSF55961">
    <property type="entry name" value="Bet v1-like"/>
    <property type="match status" value="1"/>
</dbReference>
<protein>
    <recommendedName>
        <fullName evidence="2">Coenzyme Q-binding protein COQ10 START domain-containing protein</fullName>
    </recommendedName>
</protein>
<evidence type="ECO:0000313" key="3">
    <source>
        <dbReference type="EMBL" id="ETW92673.1"/>
    </source>
</evidence>
<evidence type="ECO:0000256" key="1">
    <source>
        <dbReference type="ARBA" id="ARBA00008918"/>
    </source>
</evidence>
<name>W4L3J9_ENTF1</name>
<reference evidence="3 4" key="1">
    <citation type="journal article" date="2014" name="Nature">
        <title>An environmental bacterial taxon with a large and distinct metabolic repertoire.</title>
        <authorList>
            <person name="Wilson M.C."/>
            <person name="Mori T."/>
            <person name="Ruckert C."/>
            <person name="Uria A.R."/>
            <person name="Helf M.J."/>
            <person name="Takada K."/>
            <person name="Gernert C."/>
            <person name="Steffens U.A."/>
            <person name="Heycke N."/>
            <person name="Schmitt S."/>
            <person name="Rinke C."/>
            <person name="Helfrich E.J."/>
            <person name="Brachmann A.O."/>
            <person name="Gurgui C."/>
            <person name="Wakimoto T."/>
            <person name="Kracht M."/>
            <person name="Crusemann M."/>
            <person name="Hentschel U."/>
            <person name="Abe I."/>
            <person name="Matsunaga S."/>
            <person name="Kalinowski J."/>
            <person name="Takeyama H."/>
            <person name="Piel J."/>
        </authorList>
    </citation>
    <scope>NUCLEOTIDE SEQUENCE [LARGE SCALE GENOMIC DNA]</scope>
    <source>
        <strain evidence="4">TSY1</strain>
    </source>
</reference>
<dbReference type="AlphaFoldDB" id="W4L3J9"/>